<dbReference type="Proteomes" id="UP001232148">
    <property type="component" value="Unassembled WGS sequence"/>
</dbReference>
<feature type="chain" id="PRO_5042131428" description="Secreted protein" evidence="1">
    <location>
        <begin position="17"/>
        <end position="160"/>
    </location>
</feature>
<sequence>MPHLWPSGLFFSHVFGAILTPSGWSHKGGPTTWLAFFLVGQGKGRCYAPLTGYATSPNMLLHQPYLCCHGRETLVSSRILTRSILLPFPLESPGVSATSCSMVRYGFCPMGSRGWTAGFCCPVCLHPILGVSFSASSTDMAGVVLRLRAPRKRNDDPYRI</sequence>
<protein>
    <recommendedName>
        <fullName evidence="4">Secreted protein</fullName>
    </recommendedName>
</protein>
<evidence type="ECO:0000313" key="2">
    <source>
        <dbReference type="EMBL" id="KAK2024827.1"/>
    </source>
</evidence>
<keyword evidence="3" id="KW-1185">Reference proteome</keyword>
<evidence type="ECO:0000313" key="3">
    <source>
        <dbReference type="Proteomes" id="UP001232148"/>
    </source>
</evidence>
<name>A0AAD9HAN7_9PEZI</name>
<proteinExistence type="predicted"/>
<evidence type="ECO:0000256" key="1">
    <source>
        <dbReference type="SAM" id="SignalP"/>
    </source>
</evidence>
<organism evidence="2 3">
    <name type="scientific">Colletotrichum zoysiae</name>
    <dbReference type="NCBI Taxonomy" id="1216348"/>
    <lineage>
        <taxon>Eukaryota</taxon>
        <taxon>Fungi</taxon>
        <taxon>Dikarya</taxon>
        <taxon>Ascomycota</taxon>
        <taxon>Pezizomycotina</taxon>
        <taxon>Sordariomycetes</taxon>
        <taxon>Hypocreomycetidae</taxon>
        <taxon>Glomerellales</taxon>
        <taxon>Glomerellaceae</taxon>
        <taxon>Colletotrichum</taxon>
        <taxon>Colletotrichum graminicola species complex</taxon>
    </lineage>
</organism>
<accession>A0AAD9HAN7</accession>
<feature type="signal peptide" evidence="1">
    <location>
        <begin position="1"/>
        <end position="16"/>
    </location>
</feature>
<evidence type="ECO:0008006" key="4">
    <source>
        <dbReference type="Google" id="ProtNLM"/>
    </source>
</evidence>
<reference evidence="2" key="1">
    <citation type="submission" date="2021-06" db="EMBL/GenBank/DDBJ databases">
        <title>Comparative genomics, transcriptomics and evolutionary studies reveal genomic signatures of adaptation to plant cell wall in hemibiotrophic fungi.</title>
        <authorList>
            <consortium name="DOE Joint Genome Institute"/>
            <person name="Baroncelli R."/>
            <person name="Diaz J.F."/>
            <person name="Benocci T."/>
            <person name="Peng M."/>
            <person name="Battaglia E."/>
            <person name="Haridas S."/>
            <person name="Andreopoulos W."/>
            <person name="Labutti K."/>
            <person name="Pangilinan J."/>
            <person name="Floch G.L."/>
            <person name="Makela M.R."/>
            <person name="Henrissat B."/>
            <person name="Grigoriev I.V."/>
            <person name="Crouch J.A."/>
            <person name="De Vries R.P."/>
            <person name="Sukno S.A."/>
            <person name="Thon M.R."/>
        </authorList>
    </citation>
    <scope>NUCLEOTIDE SEQUENCE</scope>
    <source>
        <strain evidence="2">MAFF235873</strain>
    </source>
</reference>
<dbReference type="AlphaFoldDB" id="A0AAD9HAN7"/>
<keyword evidence="1" id="KW-0732">Signal</keyword>
<dbReference type="EMBL" id="MU842953">
    <property type="protein sequence ID" value="KAK2024827.1"/>
    <property type="molecule type" value="Genomic_DNA"/>
</dbReference>
<gene>
    <name evidence="2" type="ORF">LX32DRAFT_81874</name>
</gene>
<comment type="caution">
    <text evidence="2">The sequence shown here is derived from an EMBL/GenBank/DDBJ whole genome shotgun (WGS) entry which is preliminary data.</text>
</comment>